<dbReference type="SUPFAM" id="SSF55347">
    <property type="entry name" value="Glyceraldehyde-3-phosphate dehydrogenase-like, C-terminal domain"/>
    <property type="match status" value="1"/>
</dbReference>
<comment type="pathway">
    <text evidence="2 15">Amino-acid biosynthesis; L-lysine biosynthesis via DAP pathway; (S)-tetrahydrodipicolinate from L-aspartate: step 2/4.</text>
</comment>
<evidence type="ECO:0000313" key="18">
    <source>
        <dbReference type="EMBL" id="BAV92547.1"/>
    </source>
</evidence>
<dbReference type="EC" id="1.2.1.11" evidence="6 15"/>
<keyword evidence="7 15" id="KW-0028">Amino-acid biosynthesis</keyword>
<comment type="caution">
    <text evidence="15">Lacks conserved residue(s) required for the propagation of feature annotation.</text>
</comment>
<dbReference type="InterPro" id="IPR000534">
    <property type="entry name" value="Semialdehyde_DH_NAD-bd"/>
</dbReference>
<evidence type="ECO:0000256" key="7">
    <source>
        <dbReference type="ARBA" id="ARBA00022605"/>
    </source>
</evidence>
<evidence type="ECO:0000256" key="14">
    <source>
        <dbReference type="ARBA" id="ARBA00047891"/>
    </source>
</evidence>
<dbReference type="InterPro" id="IPR012280">
    <property type="entry name" value="Semialdhyde_DH_dimer_dom"/>
</dbReference>
<dbReference type="GO" id="GO:0071266">
    <property type="term" value="P:'de novo' L-methionine biosynthetic process"/>
    <property type="evidence" value="ECO:0007669"/>
    <property type="project" value="UniProtKB-UniRule"/>
</dbReference>
<evidence type="ECO:0000256" key="2">
    <source>
        <dbReference type="ARBA" id="ARBA00005076"/>
    </source>
</evidence>
<dbReference type="Gene3D" id="3.40.50.720">
    <property type="entry name" value="NAD(P)-binding Rossmann-like Domain"/>
    <property type="match status" value="1"/>
</dbReference>
<dbReference type="EMBL" id="AP017368">
    <property type="protein sequence ID" value="BAV92547.1"/>
    <property type="molecule type" value="Genomic_DNA"/>
</dbReference>
<dbReference type="GO" id="GO:0009089">
    <property type="term" value="P:lysine biosynthetic process via diaminopimelate"/>
    <property type="evidence" value="ECO:0007669"/>
    <property type="project" value="UniProtKB-UniRule"/>
</dbReference>
<evidence type="ECO:0000256" key="9">
    <source>
        <dbReference type="ARBA" id="ARBA00022857"/>
    </source>
</evidence>
<accession>A0A1J1E3R7</accession>
<feature type="active site" description="Proton acceptor" evidence="15 16">
    <location>
        <position position="243"/>
    </location>
</feature>
<evidence type="ECO:0000256" key="3">
    <source>
        <dbReference type="ARBA" id="ARBA00005097"/>
    </source>
</evidence>
<feature type="binding site" evidence="15">
    <location>
        <begin position="13"/>
        <end position="16"/>
    </location>
    <ligand>
        <name>NADP(+)</name>
        <dbReference type="ChEBI" id="CHEBI:58349"/>
    </ligand>
</feature>
<organism evidence="18 19">
    <name type="scientific">Candidatus Desulfovibrio trichonymphae</name>
    <dbReference type="NCBI Taxonomy" id="1725232"/>
    <lineage>
        <taxon>Bacteria</taxon>
        <taxon>Pseudomonadati</taxon>
        <taxon>Thermodesulfobacteriota</taxon>
        <taxon>Desulfovibrionia</taxon>
        <taxon>Desulfovibrionales</taxon>
        <taxon>Desulfovibrionaceae</taxon>
        <taxon>Desulfovibrio</taxon>
    </lineage>
</organism>
<feature type="domain" description="Semialdehyde dehydrogenase NAD-binding" evidence="17">
    <location>
        <begin position="6"/>
        <end position="121"/>
    </location>
</feature>
<dbReference type="RefSeq" id="WP_096400170.1">
    <property type="nucleotide sequence ID" value="NZ_AP017368.1"/>
</dbReference>
<gene>
    <name evidence="15 18" type="primary">asd</name>
    <name evidence="18" type="ORF">RSDT_1035</name>
</gene>
<proteinExistence type="inferred from homology"/>
<dbReference type="AlphaFoldDB" id="A0A1J1E3R7"/>
<dbReference type="SUPFAM" id="SSF51735">
    <property type="entry name" value="NAD(P)-binding Rossmann-fold domains"/>
    <property type="match status" value="1"/>
</dbReference>
<feature type="binding site" evidence="15">
    <location>
        <begin position="41"/>
        <end position="42"/>
    </location>
    <ligand>
        <name>NADP(+)</name>
        <dbReference type="ChEBI" id="CHEBI:58349"/>
    </ligand>
</feature>
<dbReference type="NCBIfam" id="TIGR01296">
    <property type="entry name" value="asd_B"/>
    <property type="match status" value="1"/>
</dbReference>
<dbReference type="GO" id="GO:0046983">
    <property type="term" value="F:protein dimerization activity"/>
    <property type="evidence" value="ECO:0007669"/>
    <property type="project" value="InterPro"/>
</dbReference>
<reference evidence="18 19" key="1">
    <citation type="journal article" date="2017" name="ISME J.">
        <title>Genome of 'Ca. Desulfovibrio trichonymphae', an H2-oxidizing bacterium in a tripartite symbiotic system within a protist cell in the termite gut.</title>
        <authorList>
            <person name="Kuwahara H."/>
            <person name="Yuki M."/>
            <person name="Izawa K."/>
            <person name="Ohkuma M."/>
            <person name="Hongoh Y."/>
        </authorList>
    </citation>
    <scope>NUCLEOTIDE SEQUENCE [LARGE SCALE GENOMIC DNA]</scope>
    <source>
        <strain evidence="18 19">Rs-N31</strain>
    </source>
</reference>
<feature type="binding site" evidence="15">
    <location>
        <position position="157"/>
    </location>
    <ligand>
        <name>substrate</name>
    </ligand>
</feature>
<evidence type="ECO:0000256" key="4">
    <source>
        <dbReference type="ARBA" id="ARBA00010584"/>
    </source>
</evidence>
<comment type="catalytic activity">
    <reaction evidence="14 15">
        <text>L-aspartate 4-semialdehyde + phosphate + NADP(+) = 4-phospho-L-aspartate + NADPH + H(+)</text>
        <dbReference type="Rhea" id="RHEA:24284"/>
        <dbReference type="ChEBI" id="CHEBI:15378"/>
        <dbReference type="ChEBI" id="CHEBI:43474"/>
        <dbReference type="ChEBI" id="CHEBI:57535"/>
        <dbReference type="ChEBI" id="CHEBI:57783"/>
        <dbReference type="ChEBI" id="CHEBI:58349"/>
        <dbReference type="ChEBI" id="CHEBI:537519"/>
        <dbReference type="EC" id="1.2.1.11"/>
    </reaction>
</comment>
<evidence type="ECO:0000256" key="10">
    <source>
        <dbReference type="ARBA" id="ARBA00022915"/>
    </source>
</evidence>
<dbReference type="HAMAP" id="MF_02121">
    <property type="entry name" value="ASADH"/>
    <property type="match status" value="1"/>
</dbReference>
<evidence type="ECO:0000256" key="1">
    <source>
        <dbReference type="ARBA" id="ARBA00005021"/>
    </source>
</evidence>
<evidence type="ECO:0000256" key="5">
    <source>
        <dbReference type="ARBA" id="ARBA00011738"/>
    </source>
</evidence>
<keyword evidence="12 15" id="KW-0457">Lysine biosynthesis</keyword>
<dbReference type="InterPro" id="IPR012080">
    <property type="entry name" value="Asp_semialdehyde_DH"/>
</dbReference>
<dbReference type="UniPathway" id="UPA00050">
    <property type="reaction ID" value="UER00463"/>
</dbReference>
<keyword evidence="13 15" id="KW-0486">Methionine biosynthesis</keyword>
<dbReference type="GO" id="GO:0019877">
    <property type="term" value="P:diaminopimelate biosynthetic process"/>
    <property type="evidence" value="ECO:0007669"/>
    <property type="project" value="UniProtKB-UniRule"/>
</dbReference>
<dbReference type="InterPro" id="IPR036291">
    <property type="entry name" value="NAD(P)-bd_dom_sf"/>
</dbReference>
<dbReference type="NCBIfam" id="NF011456">
    <property type="entry name" value="PRK14874.1"/>
    <property type="match status" value="1"/>
</dbReference>
<dbReference type="UniPathway" id="UPA00051">
    <property type="reaction ID" value="UER00464"/>
</dbReference>
<feature type="binding site" evidence="15">
    <location>
        <position position="236"/>
    </location>
    <ligand>
        <name>substrate</name>
    </ligand>
</feature>
<dbReference type="Proteomes" id="UP000242645">
    <property type="component" value="Chromosome"/>
</dbReference>
<dbReference type="PIRSF" id="PIRSF000148">
    <property type="entry name" value="ASA_dh"/>
    <property type="match status" value="1"/>
</dbReference>
<dbReference type="PANTHER" id="PTHR46278:SF2">
    <property type="entry name" value="ASPARTATE-SEMIALDEHYDE DEHYDROGENASE"/>
    <property type="match status" value="1"/>
</dbReference>
<evidence type="ECO:0000256" key="15">
    <source>
        <dbReference type="HAMAP-Rule" id="MF_02121"/>
    </source>
</evidence>
<keyword evidence="10 15" id="KW-0220">Diaminopimelate biosynthesis</keyword>
<dbReference type="GO" id="GO:0004073">
    <property type="term" value="F:aspartate-semialdehyde dehydrogenase activity"/>
    <property type="evidence" value="ECO:0007669"/>
    <property type="project" value="UniProtKB-UniRule"/>
</dbReference>
<evidence type="ECO:0000256" key="13">
    <source>
        <dbReference type="ARBA" id="ARBA00023167"/>
    </source>
</evidence>
<dbReference type="GO" id="GO:0051287">
    <property type="term" value="F:NAD binding"/>
    <property type="evidence" value="ECO:0007669"/>
    <property type="project" value="InterPro"/>
</dbReference>
<name>A0A1J1E3R7_9BACT</name>
<keyword evidence="9 15" id="KW-0521">NADP</keyword>
<evidence type="ECO:0000256" key="8">
    <source>
        <dbReference type="ARBA" id="ARBA00022697"/>
    </source>
</evidence>
<dbReference type="SMART" id="SM00859">
    <property type="entry name" value="Semialdhyde_dh"/>
    <property type="match status" value="1"/>
</dbReference>
<feature type="binding site" evidence="15">
    <location>
        <begin position="160"/>
        <end position="161"/>
    </location>
    <ligand>
        <name>NADP(+)</name>
        <dbReference type="ChEBI" id="CHEBI:58349"/>
    </ligand>
</feature>
<dbReference type="Pfam" id="PF02774">
    <property type="entry name" value="Semialdhyde_dhC"/>
    <property type="match status" value="1"/>
</dbReference>
<evidence type="ECO:0000256" key="6">
    <source>
        <dbReference type="ARBA" id="ARBA00013120"/>
    </source>
</evidence>
<comment type="subunit">
    <text evidence="5 15">Homodimer.</text>
</comment>
<evidence type="ECO:0000256" key="12">
    <source>
        <dbReference type="ARBA" id="ARBA00023154"/>
    </source>
</evidence>
<dbReference type="Pfam" id="PF01118">
    <property type="entry name" value="Semialdhyde_dh"/>
    <property type="match status" value="1"/>
</dbReference>
<dbReference type="GO" id="GO:0009097">
    <property type="term" value="P:isoleucine biosynthetic process"/>
    <property type="evidence" value="ECO:0007669"/>
    <property type="project" value="UniProtKB-UniRule"/>
</dbReference>
<dbReference type="InterPro" id="IPR005986">
    <property type="entry name" value="Asp_semialdehyde_DH_beta"/>
</dbReference>
<dbReference type="GO" id="GO:0009088">
    <property type="term" value="P:threonine biosynthetic process"/>
    <property type="evidence" value="ECO:0007669"/>
    <property type="project" value="UniProtKB-UniRule"/>
</dbReference>
<comment type="pathway">
    <text evidence="3 15">Amino-acid biosynthesis; L-threonine biosynthesis; L-threonine from L-aspartate: step 2/5.</text>
</comment>
<keyword evidence="11 15" id="KW-0560">Oxidoreductase</keyword>
<feature type="binding site" evidence="15">
    <location>
        <position position="101"/>
    </location>
    <ligand>
        <name>phosphate</name>
        <dbReference type="ChEBI" id="CHEBI:43474"/>
    </ligand>
</feature>
<dbReference type="PANTHER" id="PTHR46278">
    <property type="entry name" value="DEHYDROGENASE, PUTATIVE-RELATED"/>
    <property type="match status" value="1"/>
</dbReference>
<dbReference type="CDD" id="cd02316">
    <property type="entry name" value="VcASADH2_like_N"/>
    <property type="match status" value="1"/>
</dbReference>
<evidence type="ECO:0000313" key="19">
    <source>
        <dbReference type="Proteomes" id="UP000242645"/>
    </source>
</evidence>
<dbReference type="KEGG" id="dtr:RSDT_1035"/>
<comment type="similarity">
    <text evidence="4 15">Belongs to the aspartate-semialdehyde dehydrogenase family.</text>
</comment>
<protein>
    <recommendedName>
        <fullName evidence="6 15">Aspartate-semialdehyde dehydrogenase</fullName>
        <shortName evidence="15">ASA dehydrogenase</shortName>
        <shortName evidence="15">ASADH</shortName>
        <ecNumber evidence="6 15">1.2.1.11</ecNumber>
    </recommendedName>
    <alternativeName>
        <fullName evidence="15">Aspartate-beta-semialdehyde dehydrogenase</fullName>
    </alternativeName>
</protein>
<feature type="active site" description="Acyl-thioester intermediate" evidence="15 16">
    <location>
        <position position="130"/>
    </location>
</feature>
<evidence type="ECO:0000259" key="17">
    <source>
        <dbReference type="SMART" id="SM00859"/>
    </source>
</evidence>
<keyword evidence="8 15" id="KW-0791">Threonine biosynthesis</keyword>
<dbReference type="CDD" id="cd18131">
    <property type="entry name" value="ASADH_C_bac_euk_like"/>
    <property type="match status" value="1"/>
</dbReference>
<dbReference type="Gene3D" id="3.30.360.10">
    <property type="entry name" value="Dihydrodipicolinate Reductase, domain 2"/>
    <property type="match status" value="1"/>
</dbReference>
<keyword evidence="19" id="KW-1185">Reference proteome</keyword>
<comment type="pathway">
    <text evidence="1 15">Amino-acid biosynthesis; L-methionine biosynthesis via de novo pathway; L-homoserine from L-aspartate: step 2/3.</text>
</comment>
<evidence type="ECO:0000256" key="16">
    <source>
        <dbReference type="PIRSR" id="PIRSR000148-1"/>
    </source>
</evidence>
<dbReference type="UniPathway" id="UPA00034">
    <property type="reaction ID" value="UER00016"/>
</dbReference>
<comment type="function">
    <text evidence="15">Catalyzes the NADPH-dependent formation of L-aspartate-semialdehyde (L-ASA) by the reductive dephosphorylation of L-aspartyl-4-phosphate.</text>
</comment>
<sequence>MKKTLTVAVVGATGAVGREMLNSLHNRKFPATTIRAFASARSAGSRIPFGDAELTVEELKEDVFTDIDLALFSTGEATSLQFAPHAVNAGCVVVDNSAAWRMDEHCPLVVPEVNACHLAAHMGIIANPNCSTIQMLVALKPLHDATAIKRIVVSTYQAVSGTGQKGIEELERQVRDLFNGREPENSVYPYRIAFNVLPHIDVFLKNGYTKEEMKMVNETVKIFGDPSVKVTATCVRAPVFYGHAESVNVETAKKITAKDARIMLSQAPGLMVYDNPREKMYPMPAYVAGEDPVFVGRIREDESIENGLNMWIVADNVRKGAALNAVQIAEELLRRDLIRVPGTNVFLQ</sequence>
<dbReference type="GO" id="GO:0050661">
    <property type="term" value="F:NADP binding"/>
    <property type="evidence" value="ECO:0007669"/>
    <property type="project" value="UniProtKB-UniRule"/>
</dbReference>
<evidence type="ECO:0000256" key="11">
    <source>
        <dbReference type="ARBA" id="ARBA00023002"/>
    </source>
</evidence>
<feature type="binding site" evidence="15">
    <location>
        <position position="316"/>
    </location>
    <ligand>
        <name>NADP(+)</name>
        <dbReference type="ChEBI" id="CHEBI:58349"/>
    </ligand>
</feature>
<dbReference type="OrthoDB" id="9805684at2"/>